<dbReference type="GO" id="GO:0008168">
    <property type="term" value="F:methyltransferase activity"/>
    <property type="evidence" value="ECO:0007669"/>
    <property type="project" value="UniProtKB-KW"/>
</dbReference>
<organism evidence="3 4">
    <name type="scientific">Hyphobacterium vulgare</name>
    <dbReference type="NCBI Taxonomy" id="1736751"/>
    <lineage>
        <taxon>Bacteria</taxon>
        <taxon>Pseudomonadati</taxon>
        <taxon>Pseudomonadota</taxon>
        <taxon>Alphaproteobacteria</taxon>
        <taxon>Maricaulales</taxon>
        <taxon>Maricaulaceae</taxon>
        <taxon>Hyphobacterium</taxon>
    </lineage>
</organism>
<protein>
    <submittedName>
        <fullName evidence="3">Class I SAM-dependent methyltransferase</fullName>
    </submittedName>
</protein>
<evidence type="ECO:0000256" key="1">
    <source>
        <dbReference type="ARBA" id="ARBA00022603"/>
    </source>
</evidence>
<dbReference type="PANTHER" id="PTHR12049">
    <property type="entry name" value="PROTEIN ARGININE METHYLTRANSFERASE NDUFAF7, MITOCHONDRIAL"/>
    <property type="match status" value="1"/>
</dbReference>
<dbReference type="EMBL" id="JBHRSV010000026">
    <property type="protein sequence ID" value="MFC2926796.1"/>
    <property type="molecule type" value="Genomic_DNA"/>
</dbReference>
<sequence>MSPVGQRIRDRIASDGPVSVASFMTEALFDPRDGFYATKNPIGAGEDFITAPVISQMFGELIGLWCVQAWMDLGQPKPVRLAELGPGTGAMMADALRAGRAAPGFGDAVEVTLVEASAALKMVQGRTLTPSGVMTGWADRLEQIPGGPAVILGNEFLDCLPVRQAVKQDGVWRERMVGLDPDDEAKLAFATGPQLTPADIDLIAPELRESPEDSLVELRPGDRQVVDALAARFARHPGRALFVDYGPADPEAGDTLQAIKAHEKVDPLADPGTADLTARVDFVSLARAAQDAGLDVHGPVTQADFLIRMGIEVRATALLRANPDRKAEIARQLWRLTDAEQMGHLFKVIAISSPGLPQPPGFDAHG</sequence>
<evidence type="ECO:0000313" key="4">
    <source>
        <dbReference type="Proteomes" id="UP001595379"/>
    </source>
</evidence>
<dbReference type="Gene3D" id="3.40.50.12710">
    <property type="match status" value="1"/>
</dbReference>
<evidence type="ECO:0000313" key="3">
    <source>
        <dbReference type="EMBL" id="MFC2926796.1"/>
    </source>
</evidence>
<comment type="caution">
    <text evidence="3">The sequence shown here is derived from an EMBL/GenBank/DDBJ whole genome shotgun (WGS) entry which is preliminary data.</text>
</comment>
<gene>
    <name evidence="3" type="ORF">ACFOOR_11825</name>
</gene>
<evidence type="ECO:0000256" key="2">
    <source>
        <dbReference type="ARBA" id="ARBA00022679"/>
    </source>
</evidence>
<dbReference type="RefSeq" id="WP_343165124.1">
    <property type="nucleotide sequence ID" value="NZ_JBHRSV010000026.1"/>
</dbReference>
<name>A0ABV6ZZ50_9PROT</name>
<dbReference type="SUPFAM" id="SSF53335">
    <property type="entry name" value="S-adenosyl-L-methionine-dependent methyltransferases"/>
    <property type="match status" value="1"/>
</dbReference>
<dbReference type="GO" id="GO:0032259">
    <property type="term" value="P:methylation"/>
    <property type="evidence" value="ECO:0007669"/>
    <property type="project" value="UniProtKB-KW"/>
</dbReference>
<proteinExistence type="predicted"/>
<dbReference type="Pfam" id="PF02636">
    <property type="entry name" value="Methyltransf_28"/>
    <property type="match status" value="1"/>
</dbReference>
<keyword evidence="1 3" id="KW-0489">Methyltransferase</keyword>
<dbReference type="Proteomes" id="UP001595379">
    <property type="component" value="Unassembled WGS sequence"/>
</dbReference>
<accession>A0ABV6ZZ50</accession>
<dbReference type="InterPro" id="IPR003788">
    <property type="entry name" value="NDUFAF7"/>
</dbReference>
<dbReference type="PANTHER" id="PTHR12049:SF7">
    <property type="entry name" value="PROTEIN ARGININE METHYLTRANSFERASE NDUFAF7, MITOCHONDRIAL"/>
    <property type="match status" value="1"/>
</dbReference>
<keyword evidence="4" id="KW-1185">Reference proteome</keyword>
<keyword evidence="2" id="KW-0808">Transferase</keyword>
<dbReference type="InterPro" id="IPR038375">
    <property type="entry name" value="NDUFAF7_sf"/>
</dbReference>
<dbReference type="InterPro" id="IPR029063">
    <property type="entry name" value="SAM-dependent_MTases_sf"/>
</dbReference>
<reference evidence="4" key="1">
    <citation type="journal article" date="2019" name="Int. J. Syst. Evol. Microbiol.">
        <title>The Global Catalogue of Microorganisms (GCM) 10K type strain sequencing project: providing services to taxonomists for standard genome sequencing and annotation.</title>
        <authorList>
            <consortium name="The Broad Institute Genomics Platform"/>
            <consortium name="The Broad Institute Genome Sequencing Center for Infectious Disease"/>
            <person name="Wu L."/>
            <person name="Ma J."/>
        </authorList>
    </citation>
    <scope>NUCLEOTIDE SEQUENCE [LARGE SCALE GENOMIC DNA]</scope>
    <source>
        <strain evidence="4">KCTC 52487</strain>
    </source>
</reference>